<evidence type="ECO:0000256" key="2">
    <source>
        <dbReference type="ARBA" id="ARBA00009870"/>
    </source>
</evidence>
<evidence type="ECO:0000256" key="4">
    <source>
        <dbReference type="ARBA" id="ARBA00022829"/>
    </source>
</evidence>
<feature type="region of interest" description="Disordered" evidence="7">
    <location>
        <begin position="593"/>
        <end position="621"/>
    </location>
</feature>
<feature type="region of interest" description="Disordered" evidence="7">
    <location>
        <begin position="1103"/>
        <end position="1129"/>
    </location>
</feature>
<feature type="domain" description="Rad21/Rec8-like protein C-terminal eukaryotic" evidence="8">
    <location>
        <begin position="1302"/>
        <end position="1348"/>
    </location>
</feature>
<evidence type="ECO:0000313" key="10">
    <source>
        <dbReference type="EMBL" id="MPA63398.1"/>
    </source>
</evidence>
<dbReference type="SUPFAM" id="SSF46785">
    <property type="entry name" value="Winged helix' DNA-binding domain"/>
    <property type="match status" value="1"/>
</dbReference>
<dbReference type="FunFam" id="1.10.10.580:FF:000002">
    <property type="entry name" value="Sister chromatid cohesion 1 protein 4"/>
    <property type="match status" value="1"/>
</dbReference>
<gene>
    <name evidence="10" type="ORF">Din_032839</name>
</gene>
<dbReference type="InterPro" id="IPR036390">
    <property type="entry name" value="WH_DNA-bd_sf"/>
</dbReference>
<evidence type="ECO:0000256" key="7">
    <source>
        <dbReference type="SAM" id="MobiDB-lite"/>
    </source>
</evidence>
<dbReference type="PANTHER" id="PTHR12585:SF69">
    <property type="entry name" value="FI11703P"/>
    <property type="match status" value="1"/>
</dbReference>
<keyword evidence="3" id="KW-0131">Cell cycle</keyword>
<feature type="compositionally biased region" description="Polar residues" evidence="7">
    <location>
        <begin position="525"/>
        <end position="537"/>
    </location>
</feature>
<keyword evidence="4" id="KW-0159">Chromosome partition</keyword>
<reference evidence="10" key="1">
    <citation type="submission" date="2019-08" db="EMBL/GenBank/DDBJ databases">
        <title>Reference gene set and small RNA set construction with multiple tissues from Davidia involucrata Baill.</title>
        <authorList>
            <person name="Yang H."/>
            <person name="Zhou C."/>
            <person name="Li G."/>
            <person name="Wang J."/>
            <person name="Gao P."/>
            <person name="Wang M."/>
            <person name="Wang R."/>
            <person name="Zhao Y."/>
        </authorList>
    </citation>
    <scope>NUCLEOTIDE SEQUENCE</scope>
    <source>
        <tissue evidence="10">Mixed with DoveR01_LX</tissue>
    </source>
</reference>
<dbReference type="Gene3D" id="1.10.10.580">
    <property type="entry name" value="Structural maintenance of chromosome 1. Chain E"/>
    <property type="match status" value="1"/>
</dbReference>
<dbReference type="Pfam" id="PF04824">
    <property type="entry name" value="Rad21_Rec8"/>
    <property type="match status" value="1"/>
</dbReference>
<evidence type="ECO:0000256" key="3">
    <source>
        <dbReference type="ARBA" id="ARBA00022776"/>
    </source>
</evidence>
<evidence type="ECO:0000259" key="8">
    <source>
        <dbReference type="Pfam" id="PF04824"/>
    </source>
</evidence>
<dbReference type="InterPro" id="IPR006909">
    <property type="entry name" value="Rad21/Rec8_C_eu"/>
</dbReference>
<comment type="similarity">
    <text evidence="2">Belongs to the rad21 family.</text>
</comment>
<accession>A0A5B7B5G3</accession>
<evidence type="ECO:0000256" key="1">
    <source>
        <dbReference type="ARBA" id="ARBA00004123"/>
    </source>
</evidence>
<dbReference type="GO" id="GO:0003682">
    <property type="term" value="F:chromatin binding"/>
    <property type="evidence" value="ECO:0007669"/>
    <property type="project" value="TreeGrafter"/>
</dbReference>
<dbReference type="GO" id="GO:0007062">
    <property type="term" value="P:sister chromatid cohesion"/>
    <property type="evidence" value="ECO:0007669"/>
    <property type="project" value="InterPro"/>
</dbReference>
<feature type="domain" description="Rad21/Rec8-like protein N-terminal" evidence="9">
    <location>
        <begin position="1"/>
        <end position="101"/>
    </location>
</feature>
<name>A0A5B7B5G3_DAVIN</name>
<comment type="subcellular location">
    <subcellularLocation>
        <location evidence="1">Nucleus</location>
    </subcellularLocation>
</comment>
<feature type="region of interest" description="Disordered" evidence="7">
    <location>
        <begin position="513"/>
        <end position="537"/>
    </location>
</feature>
<dbReference type="Pfam" id="PF04825">
    <property type="entry name" value="Rad21_Rec8_N"/>
    <property type="match status" value="1"/>
</dbReference>
<dbReference type="PANTHER" id="PTHR12585">
    <property type="entry name" value="SCC1 / RAD21 FAMILY MEMBER"/>
    <property type="match status" value="1"/>
</dbReference>
<dbReference type="GO" id="GO:0008278">
    <property type="term" value="C:cohesin complex"/>
    <property type="evidence" value="ECO:0007669"/>
    <property type="project" value="InterPro"/>
</dbReference>
<feature type="compositionally biased region" description="Polar residues" evidence="7">
    <location>
        <begin position="1108"/>
        <end position="1129"/>
    </location>
</feature>
<dbReference type="EMBL" id="GHES01032839">
    <property type="protein sequence ID" value="MPA63398.1"/>
    <property type="molecule type" value="Transcribed_RNA"/>
</dbReference>
<sequence>MFYSQFILAKKGPLGTIWIAAHLERKLRKNQVADTDIGVSVDSILFPEVPIALRLSSHLLLGVVRIYSRKVNYLFDDCSEALLKIKQAFRSTAVDLPPEESTAPYHSITLPETFDLDDFELPDNDIFQGNYVDHHVSTRDQITLQDTMEGVVYSTSQFGLDERFGDGDTSGLDLDEELFLDKVAAPGHAGVMLGSDSDPQASGHPMTLLKQDENHEGMAENSEDMLATASANQFEGPTQNTNFIEYAHAPCTPGLVEEPNLSNIQEASACDDHLESEDHNLTEFAAKENLENATSKSDLHYGSTNSVDQSLLNDMNPETVVPTLAEENGYLLDAQEIKQLKPLGGSPSTAGTMEHISLENPHSVSLPSSHMANPDKTISPISEFSDRIIAASDGANRVEELRNGVVSNNEPDIHFIDGAHADSVESQGVRLDETEASPVVSHDGPILEDPYGKPCSGIENTLENYSLTSMCQPVLEDTLEINQASLRPEVSNYMEIAGNVEKSCPLGNAVALNTESPGRPDLENPETQASQLPKDSNILNPDVHEEMALTHMHVLQPCNSHLNQPNTLNSGGDNSVATDLPSEVVGLCSLETSGRERGTHASEASTEVQGEGCHTTDVTKPALDENHVTELASCEDIQEDFSRLGDQVSNVISGDTQLENLHSSDNSELPAPEKLLSVPEGLADLPNNLLVESTPDKAVLGGVDGGGAGIQIISGKKRSYTESTLTVQSLDSIESLEAAKRTRESIPDDDDLLSSILVGRKSSVLKVKPTPPLPPEITTMRRPRSATRVSASKRKVLMDDSMVLHGDTIRQQLTSTEDIRRVRKKAPCTRPEIWMIQKQFLEDEIFSEPIFTGLSTELVSLHNQKYDLSDIRVSQNDENISSLGAAHDMEFAVGPNVTKETGMVGSTEPAVVRNDGEAEVAKTFVQTENQLGEEHALSSQGYDSQVQMKAISDVLEPKSSEHEPLGEISGMEIDGGSVSVADALNPDIILGVDPSSSSYPVLGDTFNMSTGFVVQPASLDKDGSTDASLQMNVSGVSPDQKLDTQFVEMDASMVDITSGNGVDAVEVAEKNDDNVAVVGTESRAMDEFLLEETEIGASVEIGAEGQRDCSSPNKNSNPSLTTSPETGGCSNQVVVFADPALEEIQINKQGFVNEYEVLAAELDNDDKNLTSNGICSEESKLDSSYPVELIADVKNASLYDGEYPGNQEANPQSIMDADTAAIDYTATGDHVDFDYTIDGHDTGFLNVDDDDVAEENDDYMPSAEETHFLENSGWSSRTRAVAKYLQTLFDKEAEHGRKVLPMDNLLASKTRKEASRMFFEALVLKTKDYIHVEQGNPFDNINIKPRVKLMKSDF</sequence>
<proteinExistence type="inferred from homology"/>
<keyword evidence="3" id="KW-0132">Cell division</keyword>
<dbReference type="InterPro" id="IPR023093">
    <property type="entry name" value="ScpA-like_C"/>
</dbReference>
<protein>
    <submittedName>
        <fullName evidence="10">Putative cohesin subunit</fullName>
    </submittedName>
</protein>
<evidence type="ECO:0000256" key="6">
    <source>
        <dbReference type="ARBA" id="ARBA00064543"/>
    </source>
</evidence>
<dbReference type="CDD" id="cd21793">
    <property type="entry name" value="Rad21_Rec8_M_AtSYN1-like"/>
    <property type="match status" value="1"/>
</dbReference>
<keyword evidence="5" id="KW-0539">Nucleus</keyword>
<dbReference type="GO" id="GO:1990414">
    <property type="term" value="P:replication-born double-strand break repair via sister chromatid exchange"/>
    <property type="evidence" value="ECO:0007669"/>
    <property type="project" value="TreeGrafter"/>
</dbReference>
<dbReference type="InterPro" id="IPR006910">
    <property type="entry name" value="Rad21_Rec8_N"/>
</dbReference>
<dbReference type="InterPro" id="IPR039781">
    <property type="entry name" value="Rad21/Rec8-like"/>
</dbReference>
<dbReference type="GO" id="GO:0005634">
    <property type="term" value="C:nucleus"/>
    <property type="evidence" value="ECO:0007669"/>
    <property type="project" value="UniProtKB-SubCell"/>
</dbReference>
<dbReference type="GO" id="GO:0007059">
    <property type="term" value="P:chromosome segregation"/>
    <property type="evidence" value="ECO:0007669"/>
    <property type="project" value="UniProtKB-KW"/>
</dbReference>
<evidence type="ECO:0000256" key="5">
    <source>
        <dbReference type="ARBA" id="ARBA00023242"/>
    </source>
</evidence>
<keyword evidence="3" id="KW-0498">Mitosis</keyword>
<comment type="subunit">
    <text evidence="6">Component of the cohesin complex.</text>
</comment>
<organism evidence="10">
    <name type="scientific">Davidia involucrata</name>
    <name type="common">Dove tree</name>
    <dbReference type="NCBI Taxonomy" id="16924"/>
    <lineage>
        <taxon>Eukaryota</taxon>
        <taxon>Viridiplantae</taxon>
        <taxon>Streptophyta</taxon>
        <taxon>Embryophyta</taxon>
        <taxon>Tracheophyta</taxon>
        <taxon>Spermatophyta</taxon>
        <taxon>Magnoliopsida</taxon>
        <taxon>eudicotyledons</taxon>
        <taxon>Gunneridae</taxon>
        <taxon>Pentapetalae</taxon>
        <taxon>asterids</taxon>
        <taxon>Cornales</taxon>
        <taxon>Nyssaceae</taxon>
        <taxon>Davidia</taxon>
    </lineage>
</organism>
<evidence type="ECO:0000259" key="9">
    <source>
        <dbReference type="Pfam" id="PF04825"/>
    </source>
</evidence>